<gene>
    <name evidence="1" type="ORF">QYS48_07820</name>
</gene>
<evidence type="ECO:0000313" key="2">
    <source>
        <dbReference type="Proteomes" id="UP001244443"/>
    </source>
</evidence>
<dbReference type="AlphaFoldDB" id="A0AA49GGE6"/>
<proteinExistence type="predicted"/>
<protein>
    <recommendedName>
        <fullName evidence="3">Lipocalin-like domain-containing protein</fullName>
    </recommendedName>
</protein>
<dbReference type="PROSITE" id="PS51257">
    <property type="entry name" value="PROKAR_LIPOPROTEIN"/>
    <property type="match status" value="1"/>
</dbReference>
<keyword evidence="2" id="KW-1185">Reference proteome</keyword>
<sequence>MKTNLSGLLLIISIIITSCNTTNQQAKTDLLTSTNWLEETKTVKDGESKWQEYHSFHKDGQYSLKANEMTVTGEWNWTDDNEIYLQFKNIEIEGSENNLGDQQNYYIKILEVSENKLKTLERFEGDDWDSGFAKERNFKAI</sequence>
<accession>A0AA49GGE6</accession>
<organism evidence="1 2">
    <name type="scientific">Marivirga arenosa</name>
    <dbReference type="NCBI Taxonomy" id="3059076"/>
    <lineage>
        <taxon>Bacteria</taxon>
        <taxon>Pseudomonadati</taxon>
        <taxon>Bacteroidota</taxon>
        <taxon>Cytophagia</taxon>
        <taxon>Cytophagales</taxon>
        <taxon>Marivirgaceae</taxon>
        <taxon>Marivirga</taxon>
    </lineage>
</organism>
<reference evidence="1" key="1">
    <citation type="submission" date="2023-08" db="EMBL/GenBank/DDBJ databases">
        <title>Comparative genomics and taxonomic characterization of three novel marine species of genus Marivirga.</title>
        <authorList>
            <person name="Muhammad N."/>
            <person name="Kim S.-G."/>
        </authorList>
    </citation>
    <scope>NUCLEOTIDE SEQUENCE [LARGE SCALE GENOMIC DNA]</scope>
    <source>
        <strain evidence="1">ABR2-2</strain>
    </source>
</reference>
<dbReference type="RefSeq" id="WP_308357881.1">
    <property type="nucleotide sequence ID" value="NZ_CP129970.2"/>
</dbReference>
<dbReference type="Proteomes" id="UP001244443">
    <property type="component" value="Chromosome"/>
</dbReference>
<evidence type="ECO:0000313" key="1">
    <source>
        <dbReference type="EMBL" id="WKK86788.2"/>
    </source>
</evidence>
<dbReference type="EMBL" id="CP129970">
    <property type="protein sequence ID" value="WKK86788.2"/>
    <property type="molecule type" value="Genomic_DNA"/>
</dbReference>
<evidence type="ECO:0008006" key="3">
    <source>
        <dbReference type="Google" id="ProtNLM"/>
    </source>
</evidence>
<name>A0AA49GGE6_9BACT</name>